<accession>A0A1Y2HGJ5</accession>
<organism evidence="1 2">
    <name type="scientific">Catenaria anguillulae PL171</name>
    <dbReference type="NCBI Taxonomy" id="765915"/>
    <lineage>
        <taxon>Eukaryota</taxon>
        <taxon>Fungi</taxon>
        <taxon>Fungi incertae sedis</taxon>
        <taxon>Blastocladiomycota</taxon>
        <taxon>Blastocladiomycetes</taxon>
        <taxon>Blastocladiales</taxon>
        <taxon>Catenariaceae</taxon>
        <taxon>Catenaria</taxon>
    </lineage>
</organism>
<dbReference type="AlphaFoldDB" id="A0A1Y2HGJ5"/>
<gene>
    <name evidence="1" type="ORF">BCR44DRAFT_1440932</name>
</gene>
<sequence>MPTRVMPSYRLPCSLSYRRPTCLRGDHQPLHPAPHSPTATVTVTAIRLLLLPTRFSRLH</sequence>
<evidence type="ECO:0000313" key="1">
    <source>
        <dbReference type="EMBL" id="ORZ32182.1"/>
    </source>
</evidence>
<comment type="caution">
    <text evidence="1">The sequence shown here is derived from an EMBL/GenBank/DDBJ whole genome shotgun (WGS) entry which is preliminary data.</text>
</comment>
<keyword evidence="2" id="KW-1185">Reference proteome</keyword>
<reference evidence="1 2" key="1">
    <citation type="submission" date="2016-07" db="EMBL/GenBank/DDBJ databases">
        <title>Pervasive Adenine N6-methylation of Active Genes in Fungi.</title>
        <authorList>
            <consortium name="DOE Joint Genome Institute"/>
            <person name="Mondo S.J."/>
            <person name="Dannebaum R.O."/>
            <person name="Kuo R.C."/>
            <person name="Labutti K."/>
            <person name="Haridas S."/>
            <person name="Kuo A."/>
            <person name="Salamov A."/>
            <person name="Ahrendt S.R."/>
            <person name="Lipzen A."/>
            <person name="Sullivan W."/>
            <person name="Andreopoulos W.B."/>
            <person name="Clum A."/>
            <person name="Lindquist E."/>
            <person name="Daum C."/>
            <person name="Ramamoorthy G.K."/>
            <person name="Gryganskyi A."/>
            <person name="Culley D."/>
            <person name="Magnuson J.K."/>
            <person name="James T.Y."/>
            <person name="O'Malley M.A."/>
            <person name="Stajich J.E."/>
            <person name="Spatafora J.W."/>
            <person name="Visel A."/>
            <person name="Grigoriev I.V."/>
        </authorList>
    </citation>
    <scope>NUCLEOTIDE SEQUENCE [LARGE SCALE GENOMIC DNA]</scope>
    <source>
        <strain evidence="1 2">PL171</strain>
    </source>
</reference>
<proteinExistence type="predicted"/>
<protein>
    <submittedName>
        <fullName evidence="1">Uncharacterized protein</fullName>
    </submittedName>
</protein>
<dbReference type="EMBL" id="MCFL01000050">
    <property type="protein sequence ID" value="ORZ32182.1"/>
    <property type="molecule type" value="Genomic_DNA"/>
</dbReference>
<name>A0A1Y2HGJ5_9FUNG</name>
<evidence type="ECO:0000313" key="2">
    <source>
        <dbReference type="Proteomes" id="UP000193411"/>
    </source>
</evidence>
<dbReference type="Proteomes" id="UP000193411">
    <property type="component" value="Unassembled WGS sequence"/>
</dbReference>